<dbReference type="GO" id="GO:0005052">
    <property type="term" value="F:peroxisome matrix targeting signal-1 binding"/>
    <property type="evidence" value="ECO:0007669"/>
    <property type="project" value="TreeGrafter"/>
</dbReference>
<evidence type="ECO:0000256" key="9">
    <source>
        <dbReference type="SAM" id="MobiDB-lite"/>
    </source>
</evidence>
<comment type="subcellular location">
    <subcellularLocation>
        <location evidence="2">Cytoplasm</location>
    </subcellularLocation>
    <subcellularLocation>
        <location evidence="1">Peroxisome</location>
    </subcellularLocation>
</comment>
<organism evidence="10 11">
    <name type="scientific">Wallemia ichthyophaga (strain EXF-994 / CBS 113033)</name>
    <dbReference type="NCBI Taxonomy" id="1299270"/>
    <lineage>
        <taxon>Eukaryota</taxon>
        <taxon>Fungi</taxon>
        <taxon>Dikarya</taxon>
        <taxon>Basidiomycota</taxon>
        <taxon>Wallemiomycotina</taxon>
        <taxon>Wallemiomycetes</taxon>
        <taxon>Wallemiales</taxon>
        <taxon>Wallemiaceae</taxon>
        <taxon>Wallemia</taxon>
    </lineage>
</organism>
<feature type="region of interest" description="Disordered" evidence="9">
    <location>
        <begin position="125"/>
        <end position="199"/>
    </location>
</feature>
<protein>
    <submittedName>
        <fullName evidence="10">Peroxisomal targeting signal receptor</fullName>
    </submittedName>
</protein>
<keyword evidence="6 8" id="KW-0802">TPR repeat</keyword>
<dbReference type="Pfam" id="PF13432">
    <property type="entry name" value="TPR_16"/>
    <property type="match status" value="1"/>
</dbReference>
<keyword evidence="4" id="KW-0963">Cytoplasm</keyword>
<dbReference type="Gene3D" id="1.25.40.10">
    <property type="entry name" value="Tetratricopeptide repeat domain"/>
    <property type="match status" value="1"/>
</dbReference>
<evidence type="ECO:0000256" key="5">
    <source>
        <dbReference type="ARBA" id="ARBA00022737"/>
    </source>
</evidence>
<keyword evidence="11" id="KW-1185">Reference proteome</keyword>
<dbReference type="EMBL" id="KE007225">
    <property type="protein sequence ID" value="EOR04065.1"/>
    <property type="molecule type" value="Genomic_DNA"/>
</dbReference>
<dbReference type="InterPro" id="IPR024111">
    <property type="entry name" value="PEX5/PEX5L"/>
</dbReference>
<evidence type="ECO:0000313" key="11">
    <source>
        <dbReference type="Proteomes" id="UP000014064"/>
    </source>
</evidence>
<keyword evidence="5" id="KW-0677">Repeat</keyword>
<dbReference type="KEGG" id="wic:J056_002143"/>
<comment type="similarity">
    <text evidence="3">Belongs to the peroxisomal targeting signal receptor family.</text>
</comment>
<proteinExistence type="inferred from homology"/>
<dbReference type="OMA" id="PTDSNAW"/>
<dbReference type="Proteomes" id="UP000014064">
    <property type="component" value="Unassembled WGS sequence"/>
</dbReference>
<evidence type="ECO:0000256" key="1">
    <source>
        <dbReference type="ARBA" id="ARBA00004275"/>
    </source>
</evidence>
<evidence type="ECO:0000256" key="4">
    <source>
        <dbReference type="ARBA" id="ARBA00022490"/>
    </source>
</evidence>
<dbReference type="RefSeq" id="XP_009266282.1">
    <property type="nucleotide sequence ID" value="XM_009268007.1"/>
</dbReference>
<evidence type="ECO:0000313" key="10">
    <source>
        <dbReference type="EMBL" id="EOR04065.1"/>
    </source>
</evidence>
<dbReference type="HOGENOM" id="CLU_013516_2_1_1"/>
<name>R9APS8_WALI9</name>
<evidence type="ECO:0000256" key="6">
    <source>
        <dbReference type="ARBA" id="ARBA00022803"/>
    </source>
</evidence>
<dbReference type="GO" id="GO:0005829">
    <property type="term" value="C:cytosol"/>
    <property type="evidence" value="ECO:0007669"/>
    <property type="project" value="TreeGrafter"/>
</dbReference>
<keyword evidence="10" id="KW-0675">Receptor</keyword>
<dbReference type="PANTHER" id="PTHR10130">
    <property type="entry name" value="PEROXISOMAL TARGETING SIGNAL 1 RECEPTOR PEX5"/>
    <property type="match status" value="1"/>
</dbReference>
<feature type="compositionally biased region" description="Polar residues" evidence="9">
    <location>
        <begin position="170"/>
        <end position="193"/>
    </location>
</feature>
<evidence type="ECO:0000256" key="3">
    <source>
        <dbReference type="ARBA" id="ARBA00005348"/>
    </source>
</evidence>
<evidence type="ECO:0000256" key="8">
    <source>
        <dbReference type="PROSITE-ProRule" id="PRU00339"/>
    </source>
</evidence>
<dbReference type="OrthoDB" id="10006023at2759"/>
<dbReference type="AlphaFoldDB" id="R9APS8"/>
<dbReference type="eggNOG" id="KOG1125">
    <property type="taxonomic scope" value="Eukaryota"/>
</dbReference>
<evidence type="ECO:0000256" key="7">
    <source>
        <dbReference type="ARBA" id="ARBA00023140"/>
    </source>
</evidence>
<dbReference type="InterPro" id="IPR019734">
    <property type="entry name" value="TPR_rpt"/>
</dbReference>
<accession>R9APS8</accession>
<keyword evidence="7" id="KW-0576">Peroxisome</keyword>
<dbReference type="InterPro" id="IPR011990">
    <property type="entry name" value="TPR-like_helical_dom_sf"/>
</dbReference>
<dbReference type="SUPFAM" id="SSF48452">
    <property type="entry name" value="TPR-like"/>
    <property type="match status" value="1"/>
</dbReference>
<evidence type="ECO:0000256" key="2">
    <source>
        <dbReference type="ARBA" id="ARBA00004496"/>
    </source>
</evidence>
<feature type="repeat" description="TPR" evidence="8">
    <location>
        <begin position="396"/>
        <end position="429"/>
    </location>
</feature>
<dbReference type="GO" id="GO:0016560">
    <property type="term" value="P:protein import into peroxisome matrix, docking"/>
    <property type="evidence" value="ECO:0007669"/>
    <property type="project" value="TreeGrafter"/>
</dbReference>
<dbReference type="PANTHER" id="PTHR10130:SF0">
    <property type="entry name" value="GH08708P"/>
    <property type="match status" value="1"/>
</dbReference>
<feature type="compositionally biased region" description="Low complexity" evidence="9">
    <location>
        <begin position="126"/>
        <end position="148"/>
    </location>
</feature>
<dbReference type="GeneID" id="20375095"/>
<dbReference type="SMART" id="SM00028">
    <property type="entry name" value="TPR"/>
    <property type="match status" value="3"/>
</dbReference>
<dbReference type="Pfam" id="PF13181">
    <property type="entry name" value="TPR_8"/>
    <property type="match status" value="1"/>
</dbReference>
<gene>
    <name evidence="10" type="ORF">J056_002143</name>
</gene>
<dbReference type="STRING" id="1299270.R9APS8"/>
<dbReference type="GO" id="GO:0005778">
    <property type="term" value="C:peroxisomal membrane"/>
    <property type="evidence" value="ECO:0007669"/>
    <property type="project" value="TreeGrafter"/>
</dbReference>
<dbReference type="PROSITE" id="PS50005">
    <property type="entry name" value="TPR"/>
    <property type="match status" value="2"/>
</dbReference>
<reference evidence="11" key="1">
    <citation type="journal article" date="2013" name="BMC Genomics">
        <title>Genome and transcriptome sequencing of the halophilic fungus Wallemia ichthyophaga: haloadaptations present and absent.</title>
        <authorList>
            <person name="Zajc J."/>
            <person name="Liu Y."/>
            <person name="Dai W."/>
            <person name="Yang Z."/>
            <person name="Hu J."/>
            <person name="Gostincar C."/>
            <person name="Gunde-Cimerman N."/>
        </authorList>
    </citation>
    <scope>NUCLEOTIDE SEQUENCE [LARGE SCALE GENOMIC DNA]</scope>
    <source>
        <strain evidence="11">EXF-994 / CBS 113033</strain>
    </source>
</reference>
<feature type="repeat" description="TPR" evidence="8">
    <location>
        <begin position="362"/>
        <end position="395"/>
    </location>
</feature>
<sequence>MSSSSPSTSSFKQNYVNFNHPYQYDRNLNILNDYSQLNEKSNWDKQFDQFNNHQPVDIQPSSPNDDLAKTAADLIDTVQPHKLEKFKNSNFFSLMNGLATGKTQLDQDQFVDNNISDWSTSFIDSQQTNQHAHHNQQIQQTQTSQNQQFNPSILNAPPPYHKLFGMFDSPSPTSATNKESLQDGSLEQGSGSATGVRGPQEIEWDNFITTLDSLDSTNSQYLTSNHVSSAHSDLNHSLQNPKQWYQLGMSQQENENEHEAIPALLKAVELDDKFENAWLALSISYTNESNKVEAINAIKKWLIAKKINLNSIDYSDKDHFHLIQILCQMIRDNINQDQIQPDLQVALGVLFSLNEEYDKSDWLLLNRLGATLSNSGKCQSSLEYYYRALELHPTYVRAKFNLGIALMNIRDFEEAIQQILSAVDIQSQGNQADKSSQFNNNMWDTLKNCLLQMRKSELIQLCNEKDIDGFRRHFNF</sequence>